<gene>
    <name evidence="2" type="ORF">J4709_03085</name>
</gene>
<dbReference type="EMBL" id="JAGEPF010000002">
    <property type="protein sequence ID" value="MBO2456574.1"/>
    <property type="molecule type" value="Genomic_DNA"/>
</dbReference>
<keyword evidence="3" id="KW-1185">Reference proteome</keyword>
<evidence type="ECO:0000313" key="3">
    <source>
        <dbReference type="Proteomes" id="UP000680206"/>
    </source>
</evidence>
<proteinExistence type="predicted"/>
<feature type="region of interest" description="Disordered" evidence="1">
    <location>
        <begin position="1"/>
        <end position="66"/>
    </location>
</feature>
<organism evidence="2 3">
    <name type="scientific">Actinomadura violacea</name>
    <dbReference type="NCBI Taxonomy" id="2819934"/>
    <lineage>
        <taxon>Bacteria</taxon>
        <taxon>Bacillati</taxon>
        <taxon>Actinomycetota</taxon>
        <taxon>Actinomycetes</taxon>
        <taxon>Streptosporangiales</taxon>
        <taxon>Thermomonosporaceae</taxon>
        <taxon>Actinomadura</taxon>
    </lineage>
</organism>
<feature type="compositionally biased region" description="Polar residues" evidence="1">
    <location>
        <begin position="12"/>
        <end position="26"/>
    </location>
</feature>
<comment type="caution">
    <text evidence="2">The sequence shown here is derived from an EMBL/GenBank/DDBJ whole genome shotgun (WGS) entry which is preliminary data.</text>
</comment>
<protein>
    <submittedName>
        <fullName evidence="2">Uncharacterized protein</fullName>
    </submittedName>
</protein>
<reference evidence="2 3" key="1">
    <citation type="submission" date="2021-03" db="EMBL/GenBank/DDBJ databases">
        <title>Actinomadura violae sp. nov., isolated from lichen in Thailand.</title>
        <authorList>
            <person name="Kanchanasin P."/>
            <person name="Saeng-In P."/>
            <person name="Phongsopitanun W."/>
            <person name="Yuki M."/>
            <person name="Kudo T."/>
            <person name="Ohkuma M."/>
            <person name="Tanasupawat S."/>
        </authorList>
    </citation>
    <scope>NUCLEOTIDE SEQUENCE [LARGE SCALE GENOMIC DNA]</scope>
    <source>
        <strain evidence="2 3">LCR2-06</strain>
    </source>
</reference>
<dbReference type="Proteomes" id="UP000680206">
    <property type="component" value="Unassembled WGS sequence"/>
</dbReference>
<sequence length="114" mass="12328">MITPTPTPNRHPITTLSTVLGAQATNPHAAEGRPSRPITGPNETPHSLSARRPLHAGPVKRCPTCRTPLDGGPIRFRCEPCGRSVMAADLDTEYHPTAAPNPARTDDHEGRDRR</sequence>
<feature type="region of interest" description="Disordered" evidence="1">
    <location>
        <begin position="91"/>
        <end position="114"/>
    </location>
</feature>
<evidence type="ECO:0000313" key="2">
    <source>
        <dbReference type="EMBL" id="MBO2456574.1"/>
    </source>
</evidence>
<feature type="compositionally biased region" description="Basic and acidic residues" evidence="1">
    <location>
        <begin position="104"/>
        <end position="114"/>
    </location>
</feature>
<name>A0ABS3RIL4_9ACTN</name>
<accession>A0ABS3RIL4</accession>
<dbReference type="RefSeq" id="WP_208236619.1">
    <property type="nucleotide sequence ID" value="NZ_JAGEPF010000002.1"/>
</dbReference>
<evidence type="ECO:0000256" key="1">
    <source>
        <dbReference type="SAM" id="MobiDB-lite"/>
    </source>
</evidence>